<dbReference type="OrthoDB" id="10063284at2759"/>
<proteinExistence type="predicted"/>
<accession>A0A8X6FW14</accession>
<evidence type="ECO:0000313" key="2">
    <source>
        <dbReference type="Proteomes" id="UP000887116"/>
    </source>
</evidence>
<gene>
    <name evidence="1" type="ORF">TNCT_372071</name>
</gene>
<sequence>MCGVRALEIGGSASYLSETIQIEMIECLWIKLGKPSDRTNSIVTFFRIVMDTTQDISKVDQLSIVGKYAVVTRSENGQPVDIEVKEAFLSFYAAFKHNVTESTRRLHC</sequence>
<organism evidence="1 2">
    <name type="scientific">Trichonephila clavata</name>
    <name type="common">Joro spider</name>
    <name type="synonym">Nephila clavata</name>
    <dbReference type="NCBI Taxonomy" id="2740835"/>
    <lineage>
        <taxon>Eukaryota</taxon>
        <taxon>Metazoa</taxon>
        <taxon>Ecdysozoa</taxon>
        <taxon>Arthropoda</taxon>
        <taxon>Chelicerata</taxon>
        <taxon>Arachnida</taxon>
        <taxon>Araneae</taxon>
        <taxon>Araneomorphae</taxon>
        <taxon>Entelegynae</taxon>
        <taxon>Araneoidea</taxon>
        <taxon>Nephilidae</taxon>
        <taxon>Trichonephila</taxon>
    </lineage>
</organism>
<keyword evidence="2" id="KW-1185">Reference proteome</keyword>
<reference evidence="1" key="1">
    <citation type="submission" date="2020-07" db="EMBL/GenBank/DDBJ databases">
        <title>Multicomponent nature underlies the extraordinary mechanical properties of spider dragline silk.</title>
        <authorList>
            <person name="Kono N."/>
            <person name="Nakamura H."/>
            <person name="Mori M."/>
            <person name="Yoshida Y."/>
            <person name="Ohtoshi R."/>
            <person name="Malay A.D."/>
            <person name="Moran D.A.P."/>
            <person name="Tomita M."/>
            <person name="Numata K."/>
            <person name="Arakawa K."/>
        </authorList>
    </citation>
    <scope>NUCLEOTIDE SEQUENCE</scope>
</reference>
<dbReference type="EMBL" id="BMAO01023610">
    <property type="protein sequence ID" value="GFQ89873.1"/>
    <property type="molecule type" value="Genomic_DNA"/>
</dbReference>
<dbReference type="AlphaFoldDB" id="A0A8X6FW14"/>
<protein>
    <submittedName>
        <fullName evidence="1">Zinc finger MYM-type protein 1-like</fullName>
    </submittedName>
</protein>
<name>A0A8X6FW14_TRICU</name>
<evidence type="ECO:0000313" key="1">
    <source>
        <dbReference type="EMBL" id="GFQ89873.1"/>
    </source>
</evidence>
<comment type="caution">
    <text evidence="1">The sequence shown here is derived from an EMBL/GenBank/DDBJ whole genome shotgun (WGS) entry which is preliminary data.</text>
</comment>
<dbReference type="Proteomes" id="UP000887116">
    <property type="component" value="Unassembled WGS sequence"/>
</dbReference>